<reference evidence="4" key="1">
    <citation type="journal article" date="2023" name="Mol. Phylogenet. Evol.">
        <title>Genome-scale phylogeny and comparative genomics of the fungal order Sordariales.</title>
        <authorList>
            <person name="Hensen N."/>
            <person name="Bonometti L."/>
            <person name="Westerberg I."/>
            <person name="Brannstrom I.O."/>
            <person name="Guillou S."/>
            <person name="Cros-Aarteil S."/>
            <person name="Calhoun S."/>
            <person name="Haridas S."/>
            <person name="Kuo A."/>
            <person name="Mondo S."/>
            <person name="Pangilinan J."/>
            <person name="Riley R."/>
            <person name="LaButti K."/>
            <person name="Andreopoulos B."/>
            <person name="Lipzen A."/>
            <person name="Chen C."/>
            <person name="Yan M."/>
            <person name="Daum C."/>
            <person name="Ng V."/>
            <person name="Clum A."/>
            <person name="Steindorff A."/>
            <person name="Ohm R.A."/>
            <person name="Martin F."/>
            <person name="Silar P."/>
            <person name="Natvig D.O."/>
            <person name="Lalanne C."/>
            <person name="Gautier V."/>
            <person name="Ament-Velasquez S.L."/>
            <person name="Kruys A."/>
            <person name="Hutchinson M.I."/>
            <person name="Powell A.J."/>
            <person name="Barry K."/>
            <person name="Miller A.N."/>
            <person name="Grigoriev I.V."/>
            <person name="Debuchy R."/>
            <person name="Gladieux P."/>
            <person name="Hiltunen Thoren M."/>
            <person name="Johannesson H."/>
        </authorList>
    </citation>
    <scope>NUCLEOTIDE SEQUENCE [LARGE SCALE GENOMIC DNA]</scope>
    <source>
        <strain evidence="4">CBS 284.82</strain>
    </source>
</reference>
<evidence type="ECO:0000313" key="3">
    <source>
        <dbReference type="EMBL" id="KAK4032103.1"/>
    </source>
</evidence>
<comment type="caution">
    <text evidence="3">The sequence shown here is derived from an EMBL/GenBank/DDBJ whole genome shotgun (WGS) entry which is preliminary data.</text>
</comment>
<protein>
    <submittedName>
        <fullName evidence="3">Uncharacterized protein</fullName>
    </submittedName>
</protein>
<feature type="transmembrane region" description="Helical" evidence="2">
    <location>
        <begin position="99"/>
        <end position="124"/>
    </location>
</feature>
<evidence type="ECO:0000256" key="2">
    <source>
        <dbReference type="SAM" id="Phobius"/>
    </source>
</evidence>
<dbReference type="AlphaFoldDB" id="A0AAN6P5F0"/>
<name>A0AAN6P5F0_9PEZI</name>
<keyword evidence="2" id="KW-0472">Membrane</keyword>
<feature type="compositionally biased region" description="Low complexity" evidence="1">
    <location>
        <begin position="30"/>
        <end position="39"/>
    </location>
</feature>
<evidence type="ECO:0000256" key="1">
    <source>
        <dbReference type="SAM" id="MobiDB-lite"/>
    </source>
</evidence>
<proteinExistence type="predicted"/>
<dbReference type="Proteomes" id="UP001303115">
    <property type="component" value="Unassembled WGS sequence"/>
</dbReference>
<accession>A0AAN6P5F0</accession>
<organism evidence="3 4">
    <name type="scientific">Parachaetomium inaequale</name>
    <dbReference type="NCBI Taxonomy" id="2588326"/>
    <lineage>
        <taxon>Eukaryota</taxon>
        <taxon>Fungi</taxon>
        <taxon>Dikarya</taxon>
        <taxon>Ascomycota</taxon>
        <taxon>Pezizomycotina</taxon>
        <taxon>Sordariomycetes</taxon>
        <taxon>Sordariomycetidae</taxon>
        <taxon>Sordariales</taxon>
        <taxon>Chaetomiaceae</taxon>
        <taxon>Parachaetomium</taxon>
    </lineage>
</organism>
<keyword evidence="4" id="KW-1185">Reference proteome</keyword>
<evidence type="ECO:0000313" key="4">
    <source>
        <dbReference type="Proteomes" id="UP001303115"/>
    </source>
</evidence>
<keyword evidence="2" id="KW-0812">Transmembrane</keyword>
<dbReference type="EMBL" id="MU854649">
    <property type="protein sequence ID" value="KAK4032103.1"/>
    <property type="molecule type" value="Genomic_DNA"/>
</dbReference>
<feature type="region of interest" description="Disordered" evidence="1">
    <location>
        <begin position="28"/>
        <end position="94"/>
    </location>
</feature>
<feature type="compositionally biased region" description="Polar residues" evidence="1">
    <location>
        <begin position="51"/>
        <end position="62"/>
    </location>
</feature>
<gene>
    <name evidence="3" type="ORF">C8A01DRAFT_20787</name>
</gene>
<keyword evidence="2" id="KW-1133">Transmembrane helix</keyword>
<sequence>MGKSTTHLSAYPLAPEYSQLPEVAAGWSGAEAPELASADEAAKAARGFGASSWTPPQEQSQPLAPRSPLPIAVKSEPPDSGYPPSSATHDESRPRRTTVLILSILVGVLAAAVVGLATATGMMARRASNAESANPQPVVNGTVCPSVTVTTTTTATVVSATGTNVPTSSPVADVSNGCSAKNEKISGTTYTTQLFGKASFIRYCNTQPKQFPIYGMLTLDFEACMDACAAWSAHGADVIGKDNENSTCGGVRFVPAWTDRALAYERNARGNCFLQSAPQTADNLTKPDLQGDVTCHAAILVEKL</sequence>